<dbReference type="InterPro" id="IPR001537">
    <property type="entry name" value="SpoU_MeTrfase"/>
</dbReference>
<feature type="domain" description="tRNA/rRNA methyltransferase SpoU type" evidence="5">
    <location>
        <begin position="6"/>
        <end position="138"/>
    </location>
</feature>
<reference evidence="7" key="1">
    <citation type="submission" date="2016-11" db="EMBL/GenBank/DDBJ databases">
        <authorList>
            <person name="Varghese N."/>
            <person name="Submissions S."/>
        </authorList>
    </citation>
    <scope>NUCLEOTIDE SEQUENCE [LARGE SCALE GENOMIC DNA]</scope>
    <source>
        <strain evidence="7">CGMCC 1.8995</strain>
    </source>
</reference>
<dbReference type="GO" id="GO:0005829">
    <property type="term" value="C:cytosol"/>
    <property type="evidence" value="ECO:0007669"/>
    <property type="project" value="TreeGrafter"/>
</dbReference>
<dbReference type="EMBL" id="FQWD01000003">
    <property type="protein sequence ID" value="SHG32081.1"/>
    <property type="molecule type" value="Genomic_DNA"/>
</dbReference>
<evidence type="ECO:0000256" key="3">
    <source>
        <dbReference type="ARBA" id="ARBA00022679"/>
    </source>
</evidence>
<dbReference type="PANTHER" id="PTHR42786">
    <property type="entry name" value="TRNA/RRNA METHYLTRANSFERASE"/>
    <property type="match status" value="1"/>
</dbReference>
<dbReference type="InterPro" id="IPR029026">
    <property type="entry name" value="tRNA_m1G_MTases_N"/>
</dbReference>
<dbReference type="STRING" id="634436.SAMN05216361_1819"/>
<dbReference type="GO" id="GO:0008173">
    <property type="term" value="F:RNA methyltransferase activity"/>
    <property type="evidence" value="ECO:0007669"/>
    <property type="project" value="InterPro"/>
</dbReference>
<keyword evidence="2 6" id="KW-0489">Methyltransferase</keyword>
<organism evidence="6 7">
    <name type="scientific">Marisediminitalea aggregata</name>
    <dbReference type="NCBI Taxonomy" id="634436"/>
    <lineage>
        <taxon>Bacteria</taxon>
        <taxon>Pseudomonadati</taxon>
        <taxon>Pseudomonadota</taxon>
        <taxon>Gammaproteobacteria</taxon>
        <taxon>Alteromonadales</taxon>
        <taxon>Alteromonadaceae</taxon>
        <taxon>Marisediminitalea</taxon>
    </lineage>
</organism>
<dbReference type="Gene3D" id="3.40.1280.10">
    <property type="match status" value="1"/>
</dbReference>
<proteinExistence type="inferred from homology"/>
<dbReference type="GO" id="GO:0002128">
    <property type="term" value="P:tRNA nucleoside ribose methylation"/>
    <property type="evidence" value="ECO:0007669"/>
    <property type="project" value="TreeGrafter"/>
</dbReference>
<dbReference type="GO" id="GO:0003723">
    <property type="term" value="F:RNA binding"/>
    <property type="evidence" value="ECO:0007669"/>
    <property type="project" value="InterPro"/>
</dbReference>
<dbReference type="Proteomes" id="UP000184520">
    <property type="component" value="Unassembled WGS sequence"/>
</dbReference>
<protein>
    <submittedName>
        <fullName evidence="6">tRNA(Leu) C34 or U34 (Ribose-2'-O)-methylase TrmL, contains SPOUT domain</fullName>
    </submittedName>
</protein>
<sequence length="165" mass="17773">MLSAISIGLQNPKSAVNVATILRAAGCFGVSSVFYTGERFSYAKQFSADTKAFHKTIPTVAIESLQAAKPQGATVVGIELVEGATPLPAFEHPDNAFYLFGPEDGSLSESHLAMCDEVVYIPTLSSLNLAVTANIVLYDRLAKSQYDTSLEGIRNSRDTNNRLRL</sequence>
<dbReference type="Pfam" id="PF00588">
    <property type="entry name" value="SpoU_methylase"/>
    <property type="match status" value="1"/>
</dbReference>
<keyword evidence="7" id="KW-1185">Reference proteome</keyword>
<comment type="similarity">
    <text evidence="1">Belongs to the class IV-like SAM-binding methyltransferase superfamily. RNA methyltransferase TrmH family.</text>
</comment>
<keyword evidence="4" id="KW-0949">S-adenosyl-L-methionine</keyword>
<dbReference type="SUPFAM" id="SSF75217">
    <property type="entry name" value="alpha/beta knot"/>
    <property type="match status" value="1"/>
</dbReference>
<accession>A0A1M5IUY5</accession>
<dbReference type="AlphaFoldDB" id="A0A1M5IUY5"/>
<evidence type="ECO:0000256" key="4">
    <source>
        <dbReference type="ARBA" id="ARBA00022691"/>
    </source>
</evidence>
<dbReference type="OrthoDB" id="4578643at2"/>
<evidence type="ECO:0000256" key="2">
    <source>
        <dbReference type="ARBA" id="ARBA00022603"/>
    </source>
</evidence>
<keyword evidence="3" id="KW-0808">Transferase</keyword>
<dbReference type="PANTHER" id="PTHR42786:SF6">
    <property type="entry name" value="TRNA_RRNA METHYLTRANSFERASE SPOU TYPE DOMAIN-CONTAINING PROTEIN"/>
    <property type="match status" value="1"/>
</dbReference>
<evidence type="ECO:0000313" key="6">
    <source>
        <dbReference type="EMBL" id="SHG32081.1"/>
    </source>
</evidence>
<dbReference type="CDD" id="cd18098">
    <property type="entry name" value="SpoU-like"/>
    <property type="match status" value="1"/>
</dbReference>
<dbReference type="InterPro" id="IPR004384">
    <property type="entry name" value="RNA_MeTrfase_TrmJ/LasT"/>
</dbReference>
<dbReference type="RefSeq" id="WP_073321284.1">
    <property type="nucleotide sequence ID" value="NZ_FQWD01000003.1"/>
</dbReference>
<evidence type="ECO:0000313" key="7">
    <source>
        <dbReference type="Proteomes" id="UP000184520"/>
    </source>
</evidence>
<evidence type="ECO:0000256" key="1">
    <source>
        <dbReference type="ARBA" id="ARBA00007228"/>
    </source>
</evidence>
<dbReference type="InterPro" id="IPR029028">
    <property type="entry name" value="Alpha/beta_knot_MTases"/>
</dbReference>
<evidence type="ECO:0000259" key="5">
    <source>
        <dbReference type="Pfam" id="PF00588"/>
    </source>
</evidence>
<name>A0A1M5IUY5_9ALTE</name>
<gene>
    <name evidence="6" type="ORF">SAMN05216361_1819</name>
</gene>